<dbReference type="InterPro" id="IPR043964">
    <property type="entry name" value="P-loop_TraG"/>
</dbReference>
<dbReference type="NCBIfam" id="TIGR02746">
    <property type="entry name" value="TraC-F-type"/>
    <property type="match status" value="1"/>
</dbReference>
<reference evidence="2 3" key="1">
    <citation type="submission" date="2019-06" db="EMBL/GenBank/DDBJ databases">
        <title>Genomic insights into carbon and energy metabolism of Deferribacter autotrophicus revealed new metabolic traits in the phylum Deferribacteres.</title>
        <authorList>
            <person name="Slobodkin A.I."/>
            <person name="Slobodkina G.B."/>
            <person name="Allioux M."/>
            <person name="Alain K."/>
            <person name="Jebbar M."/>
            <person name="Shadrin V."/>
            <person name="Kublanov I.V."/>
            <person name="Toshchakov S.V."/>
            <person name="Bonch-Osmolovskaya E.A."/>
        </authorList>
    </citation>
    <scope>NUCLEOTIDE SEQUENCE [LARGE SCALE GENOMIC DNA]</scope>
    <source>
        <strain evidence="2 3">SL50</strain>
    </source>
</reference>
<protein>
    <submittedName>
        <fullName evidence="2">Type IV secretion system protein TraC</fullName>
    </submittedName>
</protein>
<organism evidence="2 3">
    <name type="scientific">Deferribacter autotrophicus</name>
    <dbReference type="NCBI Taxonomy" id="500465"/>
    <lineage>
        <taxon>Bacteria</taxon>
        <taxon>Pseudomonadati</taxon>
        <taxon>Deferribacterota</taxon>
        <taxon>Deferribacteres</taxon>
        <taxon>Deferribacterales</taxon>
        <taxon>Deferribacteraceae</taxon>
        <taxon>Deferribacter</taxon>
    </lineage>
</organism>
<proteinExistence type="predicted"/>
<evidence type="ECO:0000313" key="3">
    <source>
        <dbReference type="Proteomes" id="UP000322876"/>
    </source>
</evidence>
<dbReference type="RefSeq" id="WP_149266911.1">
    <property type="nucleotide sequence ID" value="NZ_VFJB01000007.1"/>
</dbReference>
<dbReference type="InterPro" id="IPR027417">
    <property type="entry name" value="P-loop_NTPase"/>
</dbReference>
<sequence length="834" mass="96857">MGLAVKNLQAIFERGRIADYLSVYHYVKDGIYALRDGWGFCIECEPMPFAGTNTAKAIESLLTAPRHSDDWYLNIFLYASPYIDELMDEYLKRKEQGKTNINDEVILELFKQRRKYYEEHTKKSFFDEFDFRVRDFKLFISVIIPYKNKKQTATEIDVKIELEDAIKAKNAYFGVLKSEGLAPRIVSPERYIAIMKEILNQEKPTINNYNPHKEIKEQIIYPSTKIKIKENGDLLINGNPLRVFSVKTYPNVINLFQFGEIIGSYIDNMKQIPTTFALAMNVKLVDPVKSKEKFQMKSNFITQQADGNPVAKYIPTLHIRYQNYQLAMKYFEEDGKVLTPTQLTFWVIGDDEHHLEYLAQFVRNHWSQHKFEIAKENDDTSFTVFLSTLPMQMDSYYDKFLHRFEPIFCHNTSNLAPVFGDYKGNGYPLLTFISRRGQIMSFDPFVSDGNYNIAVAAESGKGKSFFTNELITSVLGEGGKVFVIDVGRSYEKLCEQLGGEFIEFDEKKNIVINPFTNIKTNENGEIDSSEFELLVPFIGNMCGMNLMASTEEKDPTKRVLASFIEQACREAFRQKQHDTTINDIYEILQKHPDNRAKDIAQALYPFSIHGRYGKWLNGRDNFQYQKDFVVLELDSLEQKEDLKSLILMLMMFRISQDIFFDFKRRKMFIIDEAWQLLRDNISSAFIEKGFRRFRKHNASAMTVTQTINDYFTNETTKALFNNAEWKIFLGQKNEAIEQAKEEKKLVMHEYFFDLLKTVDTVKGRYSEIMIIGSKGIGIGRLLVDRFTYYLYTTDANDKMKIAQIQNELGCSLSEAIKILVEREHGAKSGTLLEK</sequence>
<name>A0A5A8F254_9BACT</name>
<dbReference type="SUPFAM" id="SSF52540">
    <property type="entry name" value="P-loop containing nucleoside triphosphate hydrolases"/>
    <property type="match status" value="1"/>
</dbReference>
<dbReference type="PANTHER" id="PTHR38467">
    <property type="match status" value="1"/>
</dbReference>
<evidence type="ECO:0000313" key="2">
    <source>
        <dbReference type="EMBL" id="KAA0257530.1"/>
    </source>
</evidence>
<dbReference type="InterPro" id="IPR025955">
    <property type="entry name" value="TraC/Conjuga_ATPase"/>
</dbReference>
<dbReference type="InterPro" id="IPR014117">
    <property type="entry name" value="TraC-F-type"/>
</dbReference>
<comment type="caution">
    <text evidence="2">The sequence shown here is derived from an EMBL/GenBank/DDBJ whole genome shotgun (WGS) entry which is preliminary data.</text>
</comment>
<dbReference type="EMBL" id="VFJB01000007">
    <property type="protein sequence ID" value="KAA0257530.1"/>
    <property type="molecule type" value="Genomic_DNA"/>
</dbReference>
<dbReference type="PANTHER" id="PTHR38467:SF1">
    <property type="entry name" value="CONJUGATIVE TRANSFER: ASSEMBLY"/>
    <property type="match status" value="1"/>
</dbReference>
<dbReference type="Proteomes" id="UP000322876">
    <property type="component" value="Unassembled WGS sequence"/>
</dbReference>
<dbReference type="Pfam" id="PF19044">
    <property type="entry name" value="P-loop_TraG"/>
    <property type="match status" value="1"/>
</dbReference>
<dbReference type="AlphaFoldDB" id="A0A5A8F254"/>
<dbReference type="InterPro" id="IPR053155">
    <property type="entry name" value="F-pilin_assembly_TraC"/>
</dbReference>
<dbReference type="Gene3D" id="1.10.8.730">
    <property type="match status" value="1"/>
</dbReference>
<dbReference type="Gene3D" id="3.40.50.300">
    <property type="entry name" value="P-loop containing nucleotide triphosphate hydrolases"/>
    <property type="match status" value="1"/>
</dbReference>
<feature type="domain" description="TraG P-loop" evidence="1">
    <location>
        <begin position="450"/>
        <end position="821"/>
    </location>
</feature>
<dbReference type="CDD" id="cd01127">
    <property type="entry name" value="TrwB_TraG_TraD_VirD4"/>
    <property type="match status" value="1"/>
</dbReference>
<dbReference type="OrthoDB" id="9816422at2"/>
<keyword evidence="3" id="KW-1185">Reference proteome</keyword>
<gene>
    <name evidence="2" type="primary">traC</name>
    <name evidence="2" type="ORF">FHQ18_09310</name>
</gene>
<dbReference type="Pfam" id="PF11130">
    <property type="entry name" value="TraC_F_IV"/>
    <property type="match status" value="1"/>
</dbReference>
<evidence type="ECO:0000259" key="1">
    <source>
        <dbReference type="Pfam" id="PF19044"/>
    </source>
</evidence>
<accession>A0A5A8F254</accession>